<dbReference type="EMBL" id="SLXQ01000001">
    <property type="protein sequence ID" value="TCP57172.1"/>
    <property type="molecule type" value="Genomic_DNA"/>
</dbReference>
<evidence type="ECO:0000313" key="3">
    <source>
        <dbReference type="Proteomes" id="UP000294911"/>
    </source>
</evidence>
<reference evidence="2 3" key="1">
    <citation type="submission" date="2019-03" db="EMBL/GenBank/DDBJ databases">
        <title>Genomic Encyclopedia of Type Strains, Phase IV (KMG-IV): sequencing the most valuable type-strain genomes for metagenomic binning, comparative biology and taxonomic classification.</title>
        <authorList>
            <person name="Goeker M."/>
        </authorList>
    </citation>
    <scope>NUCLEOTIDE SEQUENCE [LARGE SCALE GENOMIC DNA]</scope>
    <source>
        <strain evidence="2 3">DSM 45765</strain>
    </source>
</reference>
<dbReference type="Proteomes" id="UP000294911">
    <property type="component" value="Unassembled WGS sequence"/>
</dbReference>
<evidence type="ECO:0008006" key="4">
    <source>
        <dbReference type="Google" id="ProtNLM"/>
    </source>
</evidence>
<comment type="caution">
    <text evidence="2">The sequence shown here is derived from an EMBL/GenBank/DDBJ whole genome shotgun (WGS) entry which is preliminary data.</text>
</comment>
<organism evidence="2 3">
    <name type="scientific">Tamaricihabitans halophyticus</name>
    <dbReference type="NCBI Taxonomy" id="1262583"/>
    <lineage>
        <taxon>Bacteria</taxon>
        <taxon>Bacillati</taxon>
        <taxon>Actinomycetota</taxon>
        <taxon>Actinomycetes</taxon>
        <taxon>Pseudonocardiales</taxon>
        <taxon>Pseudonocardiaceae</taxon>
        <taxon>Tamaricihabitans</taxon>
    </lineage>
</organism>
<dbReference type="InterPro" id="IPR010982">
    <property type="entry name" value="Lambda_DNA-bd_dom_sf"/>
</dbReference>
<sequence>MSQNLDEFAGNSAADADQARIDAEDCGRLIEVARTEKGWSRTHLAETAGVPETEVIAFEEGRTSPVEPMLSTLLQAMGHI</sequence>
<evidence type="ECO:0000256" key="1">
    <source>
        <dbReference type="SAM" id="MobiDB-lite"/>
    </source>
</evidence>
<dbReference type="CDD" id="cd00093">
    <property type="entry name" value="HTH_XRE"/>
    <property type="match status" value="1"/>
</dbReference>
<keyword evidence="3" id="KW-1185">Reference proteome</keyword>
<gene>
    <name evidence="2" type="ORF">EV191_1011125</name>
</gene>
<dbReference type="InterPro" id="IPR001387">
    <property type="entry name" value="Cro/C1-type_HTH"/>
</dbReference>
<accession>A0A4R2R309</accession>
<proteinExistence type="predicted"/>
<name>A0A4R2R309_9PSEU</name>
<dbReference type="GO" id="GO:0003677">
    <property type="term" value="F:DNA binding"/>
    <property type="evidence" value="ECO:0007669"/>
    <property type="project" value="InterPro"/>
</dbReference>
<feature type="region of interest" description="Disordered" evidence="1">
    <location>
        <begin position="1"/>
        <end position="20"/>
    </location>
</feature>
<dbReference type="SUPFAM" id="SSF47413">
    <property type="entry name" value="lambda repressor-like DNA-binding domains"/>
    <property type="match status" value="1"/>
</dbReference>
<protein>
    <recommendedName>
        <fullName evidence="4">Helix-turn-helix protein</fullName>
    </recommendedName>
</protein>
<dbReference type="Gene3D" id="1.10.260.40">
    <property type="entry name" value="lambda repressor-like DNA-binding domains"/>
    <property type="match status" value="1"/>
</dbReference>
<dbReference type="OrthoDB" id="6401124at2"/>
<evidence type="ECO:0000313" key="2">
    <source>
        <dbReference type="EMBL" id="TCP57172.1"/>
    </source>
</evidence>
<dbReference type="AlphaFoldDB" id="A0A4R2R309"/>
<dbReference type="RefSeq" id="WP_132875681.1">
    <property type="nucleotide sequence ID" value="NZ_SLXQ01000001.1"/>
</dbReference>